<sequence>MPTLDRTAVVSPAWRDRAGFAGVDVLRQPPGTLTLDQRADLRRIARRLKTSHDLAVAFAGRYAAFPGQLAGAELRELTAVRQLLARYGLSDPDGGREIGRFTDAAAQSRYEELLGRGSAGRGAALRLLAQLAGETAGTVASALARMTAPDVRHAYTQLHAAAVRQAQYLQAWASR</sequence>
<evidence type="ECO:0000259" key="1">
    <source>
        <dbReference type="Pfam" id="PF09968"/>
    </source>
</evidence>
<reference evidence="2 3" key="1">
    <citation type="submission" date="2017-09" db="EMBL/GenBank/DDBJ databases">
        <authorList>
            <person name="Ehlers B."/>
            <person name="Leendertz F.H."/>
        </authorList>
    </citation>
    <scope>NUCLEOTIDE SEQUENCE [LARGE SCALE GENOMIC DNA]</scope>
    <source>
        <strain evidence="2 3">CGMCC 4.6857</strain>
    </source>
</reference>
<dbReference type="OrthoDB" id="9801086at2"/>
<dbReference type="AlphaFoldDB" id="A0A285JH54"/>
<dbReference type="Proteomes" id="UP000219612">
    <property type="component" value="Unassembled WGS sequence"/>
</dbReference>
<name>A0A285JH54_9ACTN</name>
<dbReference type="EMBL" id="OBDY01000020">
    <property type="protein sequence ID" value="SNY59127.1"/>
    <property type="molecule type" value="Genomic_DNA"/>
</dbReference>
<keyword evidence="3" id="KW-1185">Reference proteome</keyword>
<dbReference type="Gene3D" id="1.20.1260.10">
    <property type="match status" value="1"/>
</dbReference>
<organism evidence="2 3">
    <name type="scientific">Paractinoplanes atraurantiacus</name>
    <dbReference type="NCBI Taxonomy" id="1036182"/>
    <lineage>
        <taxon>Bacteria</taxon>
        <taxon>Bacillati</taxon>
        <taxon>Actinomycetota</taxon>
        <taxon>Actinomycetes</taxon>
        <taxon>Micromonosporales</taxon>
        <taxon>Micromonosporaceae</taxon>
        <taxon>Paractinoplanes</taxon>
    </lineage>
</organism>
<dbReference type="Pfam" id="PF09968">
    <property type="entry name" value="DUF2202"/>
    <property type="match status" value="1"/>
</dbReference>
<evidence type="ECO:0000313" key="3">
    <source>
        <dbReference type="Proteomes" id="UP000219612"/>
    </source>
</evidence>
<protein>
    <submittedName>
        <fullName evidence="2">Uncharacterized protein domain</fullName>
    </submittedName>
</protein>
<proteinExistence type="predicted"/>
<dbReference type="InterPro" id="IPR019243">
    <property type="entry name" value="DUF2202"/>
</dbReference>
<evidence type="ECO:0000313" key="2">
    <source>
        <dbReference type="EMBL" id="SNY59127.1"/>
    </source>
</evidence>
<dbReference type="InterPro" id="IPR012347">
    <property type="entry name" value="Ferritin-like"/>
</dbReference>
<gene>
    <name evidence="2" type="ORF">SAMN05421748_12048</name>
</gene>
<accession>A0A285JH54</accession>
<dbReference type="RefSeq" id="WP_097325579.1">
    <property type="nucleotide sequence ID" value="NZ_OBDY01000020.1"/>
</dbReference>
<feature type="domain" description="DUF2202" evidence="1">
    <location>
        <begin position="68"/>
        <end position="161"/>
    </location>
</feature>